<dbReference type="InterPro" id="IPR041569">
    <property type="entry name" value="AAA_lid_3"/>
</dbReference>
<dbReference type="EMBL" id="JAAVTX010000002">
    <property type="protein sequence ID" value="NKE44248.1"/>
    <property type="molecule type" value="Genomic_DNA"/>
</dbReference>
<dbReference type="InterPro" id="IPR003593">
    <property type="entry name" value="AAA+_ATPase"/>
</dbReference>
<dbReference type="InterPro" id="IPR027417">
    <property type="entry name" value="P-loop_NTPase"/>
</dbReference>
<dbReference type="Gene3D" id="3.40.50.300">
    <property type="entry name" value="P-loop containing nucleotide triphosphate hydrolases"/>
    <property type="match status" value="2"/>
</dbReference>
<dbReference type="Pfam" id="PF02359">
    <property type="entry name" value="CDC48_N"/>
    <property type="match status" value="1"/>
</dbReference>
<dbReference type="PROSITE" id="PS00674">
    <property type="entry name" value="AAA"/>
    <property type="match status" value="2"/>
</dbReference>
<gene>
    <name evidence="4" type="ORF">HB662_05630</name>
</gene>
<dbReference type="RefSeq" id="WP_168048097.1">
    <property type="nucleotide sequence ID" value="NZ_JAATJR010000002.1"/>
</dbReference>
<comment type="similarity">
    <text evidence="1">Belongs to the AAA ATPase family.</text>
</comment>
<protein>
    <submittedName>
        <fullName evidence="4">AAA family ATPase</fullName>
    </submittedName>
</protein>
<feature type="domain" description="CDC48 N-terminal subdomain" evidence="3">
    <location>
        <begin position="2"/>
        <end position="87"/>
    </location>
</feature>
<comment type="caution">
    <text evidence="4">The sequence shown here is derived from an EMBL/GenBank/DDBJ whole genome shotgun (WGS) entry which is preliminary data.</text>
</comment>
<dbReference type="Pfam" id="PF17862">
    <property type="entry name" value="AAA_lid_3"/>
    <property type="match status" value="2"/>
</dbReference>
<evidence type="ECO:0000256" key="1">
    <source>
        <dbReference type="RuleBase" id="RU003651"/>
    </source>
</evidence>
<dbReference type="InterPro" id="IPR003338">
    <property type="entry name" value="CDC4_N-term_subdom"/>
</dbReference>
<keyword evidence="1" id="KW-0547">Nucleotide-binding</keyword>
<dbReference type="PANTHER" id="PTHR23077">
    <property type="entry name" value="AAA-FAMILY ATPASE"/>
    <property type="match status" value="1"/>
</dbReference>
<dbReference type="InterPro" id="IPR003959">
    <property type="entry name" value="ATPase_AAA_core"/>
</dbReference>
<dbReference type="Gene3D" id="2.40.40.20">
    <property type="match status" value="1"/>
</dbReference>
<feature type="domain" description="AAA+ ATPase" evidence="2">
    <location>
        <begin position="200"/>
        <end position="338"/>
    </location>
</feature>
<dbReference type="Proteomes" id="UP000765160">
    <property type="component" value="Unassembled WGS sequence"/>
</dbReference>
<reference evidence="4 5" key="1">
    <citation type="submission" date="2020-03" db="EMBL/GenBank/DDBJ databases">
        <title>Roseomonas selenitidurans sp. nov. isolated from soil.</title>
        <authorList>
            <person name="Liu H."/>
        </authorList>
    </citation>
    <scope>NUCLEOTIDE SEQUENCE [LARGE SCALE GENOMIC DNA]</scope>
    <source>
        <strain evidence="4 5">JCM 15073</strain>
    </source>
</reference>
<dbReference type="PANTHER" id="PTHR23077:SF117">
    <property type="entry name" value="AAA+ ATPASE DOMAIN-CONTAINING PROTEIN"/>
    <property type="match status" value="1"/>
</dbReference>
<dbReference type="Gene3D" id="1.10.8.60">
    <property type="match status" value="2"/>
</dbReference>
<dbReference type="InterPro" id="IPR009010">
    <property type="entry name" value="Asp_de-COase-like_dom_sf"/>
</dbReference>
<evidence type="ECO:0000259" key="2">
    <source>
        <dbReference type="SMART" id="SM00382"/>
    </source>
</evidence>
<sequence>MKLLVDPARAEEAGRGIARLDAADMAALGLVPGALVALTGARTTHARALPHRPGTRAPGRIALDGATRGNAGLGLGDAVQAAAAPEAAQAVQITLAGQAVNEALLRRALDGVPLCAGESFRLALMGGGDLPLRVVALDPPGPAMLSPATRIMREKAAPAPRAGLRYEEIGGLARVLERVREVVELPLRHPAAFAALGITPPRGVLLSGPPGTGKTLIARAVATETGAHFIAINGPEIVDRFYGASEQQLRKLFEEAQQRAPAIIFIDELDAIAPKRDALSGEKQVERRIVAQLLTLMDGLAGRGEVVVLAATNLPDSLDPALRRPGRFDREIRITPPDREGRREILAVHSRPMPLAADVDLDALAEATPGHVGADLAALCREAAMAALRRAGALDPDGLALAVEGLVVTAADFAEARRVVTPSALRESFVEIPNVRWAEVAGIEPVREALRRAVEWPLRRPEAFSRLGLRAPRGVLLHGAPGTGKTLAAKALATEAGAAFIAIRAAEMLSEWQGASEKALREAFARARAATPCILFFDEIDAIAGRRGGGEGATIERMVAQLLVEMDGIADPPGVVVLGATNRLDRLDPALLRPGRFDLLVAMPLPDAEARRAILDVHAGRMPLSADVDCAALAAATEGFVGADLAGLCRRAALEALARAGEGQDPDAVSAADFALALTAQKEARSWTSP</sequence>
<organism evidence="4 5">
    <name type="scientific">Falsiroseomonas frigidaquae</name>
    <dbReference type="NCBI Taxonomy" id="487318"/>
    <lineage>
        <taxon>Bacteria</taxon>
        <taxon>Pseudomonadati</taxon>
        <taxon>Pseudomonadota</taxon>
        <taxon>Alphaproteobacteria</taxon>
        <taxon>Acetobacterales</taxon>
        <taxon>Roseomonadaceae</taxon>
        <taxon>Falsiroseomonas</taxon>
    </lineage>
</organism>
<dbReference type="SUPFAM" id="SSF50692">
    <property type="entry name" value="ADC-like"/>
    <property type="match status" value="1"/>
</dbReference>
<evidence type="ECO:0000313" key="5">
    <source>
        <dbReference type="Proteomes" id="UP000765160"/>
    </source>
</evidence>
<dbReference type="InterPro" id="IPR050168">
    <property type="entry name" value="AAA_ATPase_domain"/>
</dbReference>
<keyword evidence="1" id="KW-0067">ATP-binding</keyword>
<evidence type="ECO:0000313" key="4">
    <source>
        <dbReference type="EMBL" id="NKE44248.1"/>
    </source>
</evidence>
<proteinExistence type="inferred from homology"/>
<dbReference type="InterPro" id="IPR004201">
    <property type="entry name" value="Cdc48_dom2"/>
</dbReference>
<keyword evidence="5" id="KW-1185">Reference proteome</keyword>
<name>A0ABX1EUN2_9PROT</name>
<evidence type="ECO:0000259" key="3">
    <source>
        <dbReference type="SMART" id="SM01073"/>
    </source>
</evidence>
<dbReference type="InterPro" id="IPR003960">
    <property type="entry name" value="ATPase_AAA_CS"/>
</dbReference>
<accession>A0ABX1EUN2</accession>
<feature type="domain" description="AAA+ ATPase" evidence="2">
    <location>
        <begin position="471"/>
        <end position="607"/>
    </location>
</feature>
<dbReference type="SUPFAM" id="SSF52540">
    <property type="entry name" value="P-loop containing nucleoside triphosphate hydrolases"/>
    <property type="match status" value="2"/>
</dbReference>
<dbReference type="Pfam" id="PF00004">
    <property type="entry name" value="AAA"/>
    <property type="match status" value="2"/>
</dbReference>
<dbReference type="SMART" id="SM01073">
    <property type="entry name" value="CDC48_N"/>
    <property type="match status" value="1"/>
</dbReference>
<dbReference type="SMART" id="SM00382">
    <property type="entry name" value="AAA"/>
    <property type="match status" value="2"/>
</dbReference>
<dbReference type="Pfam" id="PF02933">
    <property type="entry name" value="CDC48_2"/>
    <property type="match status" value="1"/>
</dbReference>